<dbReference type="PANTHER" id="PTHR43023">
    <property type="entry name" value="PROTEIN TRIGALACTOSYLDIACYLGLYCEROL 3, CHLOROPLASTIC"/>
    <property type="match status" value="1"/>
</dbReference>
<dbReference type="InterPro" id="IPR003593">
    <property type="entry name" value="AAA+_ATPase"/>
</dbReference>
<reference evidence="5" key="1">
    <citation type="submission" date="2018-06" db="EMBL/GenBank/DDBJ databases">
        <authorList>
            <person name="Zhirakovskaya E."/>
        </authorList>
    </citation>
    <scope>NUCLEOTIDE SEQUENCE</scope>
</reference>
<dbReference type="InterPro" id="IPR027417">
    <property type="entry name" value="P-loop_NTPase"/>
</dbReference>
<keyword evidence="1" id="KW-0813">Transport</keyword>
<dbReference type="PROSITE" id="PS00211">
    <property type="entry name" value="ABC_TRANSPORTER_1"/>
    <property type="match status" value="1"/>
</dbReference>
<dbReference type="InterPro" id="IPR017871">
    <property type="entry name" value="ABC_transporter-like_CS"/>
</dbReference>
<evidence type="ECO:0000259" key="4">
    <source>
        <dbReference type="PROSITE" id="PS50893"/>
    </source>
</evidence>
<protein>
    <submittedName>
        <fullName evidence="5">Macrolide export ATP-binding/permease protein MacB</fullName>
        <ecNumber evidence="5">3.6.3.-</ecNumber>
    </submittedName>
</protein>
<dbReference type="InterPro" id="IPR003439">
    <property type="entry name" value="ABC_transporter-like_ATP-bd"/>
</dbReference>
<dbReference type="GO" id="GO:0005524">
    <property type="term" value="F:ATP binding"/>
    <property type="evidence" value="ECO:0007669"/>
    <property type="project" value="UniProtKB-KW"/>
</dbReference>
<dbReference type="Gene3D" id="3.40.50.300">
    <property type="entry name" value="P-loop containing nucleotide triphosphate hydrolases"/>
    <property type="match status" value="1"/>
</dbReference>
<evidence type="ECO:0000256" key="3">
    <source>
        <dbReference type="ARBA" id="ARBA00022840"/>
    </source>
</evidence>
<dbReference type="GO" id="GO:0016887">
    <property type="term" value="F:ATP hydrolysis activity"/>
    <property type="evidence" value="ECO:0007669"/>
    <property type="project" value="InterPro"/>
</dbReference>
<dbReference type="PANTHER" id="PTHR43023:SF6">
    <property type="entry name" value="INTERMEMBRANE PHOSPHOLIPID TRANSPORT SYSTEM ATP-BINDING PROTEIN MLAF"/>
    <property type="match status" value="1"/>
</dbReference>
<keyword evidence="3 5" id="KW-0067">ATP-binding</keyword>
<proteinExistence type="predicted"/>
<keyword evidence="2" id="KW-0547">Nucleotide-binding</keyword>
<gene>
    <name evidence="5" type="ORF">MNBD_IGNAVI01-2617</name>
</gene>
<dbReference type="SUPFAM" id="SSF52540">
    <property type="entry name" value="P-loop containing nucleoside triphosphate hydrolases"/>
    <property type="match status" value="1"/>
</dbReference>
<keyword evidence="5" id="KW-0378">Hydrolase</keyword>
<evidence type="ECO:0000256" key="1">
    <source>
        <dbReference type="ARBA" id="ARBA00022448"/>
    </source>
</evidence>
<organism evidence="5">
    <name type="scientific">hydrothermal vent metagenome</name>
    <dbReference type="NCBI Taxonomy" id="652676"/>
    <lineage>
        <taxon>unclassified sequences</taxon>
        <taxon>metagenomes</taxon>
        <taxon>ecological metagenomes</taxon>
    </lineage>
</organism>
<dbReference type="EMBL" id="UOGD01000270">
    <property type="protein sequence ID" value="VAX24227.1"/>
    <property type="molecule type" value="Genomic_DNA"/>
</dbReference>
<sequence>MIKLSNLHKSFGSLKVLNGVDLTVEEGKILTIIGKSGTGKSVLLKNIIGLLEPDSGNIEIDGIDTTGFDEEEFNKLIRPKMALVFQEGALWDSMTVGTNIDLALQIQKHLGESERKKRIKESLESVGLKNIENIYPDELSGGMLKRAAIARAIAMRPKYLLYDEPTTGLDPVLSNIINNLIKKINVEMGITSLIISHDIQGVEKISDYTSMLFEGKIIVTCEAKKMWTQENQIFNDFIRGKIT</sequence>
<dbReference type="AlphaFoldDB" id="A0A3B1D682"/>
<accession>A0A3B1D682</accession>
<dbReference type="EC" id="3.6.3.-" evidence="5"/>
<name>A0A3B1D682_9ZZZZ</name>
<dbReference type="PROSITE" id="PS50893">
    <property type="entry name" value="ABC_TRANSPORTER_2"/>
    <property type="match status" value="1"/>
</dbReference>
<evidence type="ECO:0000313" key="5">
    <source>
        <dbReference type="EMBL" id="VAX24227.1"/>
    </source>
</evidence>
<feature type="domain" description="ABC transporter" evidence="4">
    <location>
        <begin position="2"/>
        <end position="239"/>
    </location>
</feature>
<dbReference type="Pfam" id="PF00005">
    <property type="entry name" value="ABC_tran"/>
    <property type="match status" value="1"/>
</dbReference>
<dbReference type="SMART" id="SM00382">
    <property type="entry name" value="AAA"/>
    <property type="match status" value="1"/>
</dbReference>
<evidence type="ECO:0000256" key="2">
    <source>
        <dbReference type="ARBA" id="ARBA00022741"/>
    </source>
</evidence>